<dbReference type="InterPro" id="IPR044824">
    <property type="entry name" value="MAIN-like"/>
</dbReference>
<dbReference type="GO" id="GO:0010073">
    <property type="term" value="P:meristem maintenance"/>
    <property type="evidence" value="ECO:0007669"/>
    <property type="project" value="InterPro"/>
</dbReference>
<keyword evidence="1" id="KW-0175">Coiled coil</keyword>
<evidence type="ECO:0000256" key="1">
    <source>
        <dbReference type="SAM" id="Coils"/>
    </source>
</evidence>
<name>A0A843XAU9_COLES</name>
<feature type="domain" description="Aminotransferase-like plant mobile" evidence="2">
    <location>
        <begin position="322"/>
        <end position="573"/>
    </location>
</feature>
<protein>
    <recommendedName>
        <fullName evidence="2">Aminotransferase-like plant mobile domain-containing protein</fullName>
    </recommendedName>
</protein>
<dbReference type="OrthoDB" id="694455at2759"/>
<organism evidence="3 4">
    <name type="scientific">Colocasia esculenta</name>
    <name type="common">Wild taro</name>
    <name type="synonym">Arum esculentum</name>
    <dbReference type="NCBI Taxonomy" id="4460"/>
    <lineage>
        <taxon>Eukaryota</taxon>
        <taxon>Viridiplantae</taxon>
        <taxon>Streptophyta</taxon>
        <taxon>Embryophyta</taxon>
        <taxon>Tracheophyta</taxon>
        <taxon>Spermatophyta</taxon>
        <taxon>Magnoliopsida</taxon>
        <taxon>Liliopsida</taxon>
        <taxon>Araceae</taxon>
        <taxon>Aroideae</taxon>
        <taxon>Colocasieae</taxon>
        <taxon>Colocasia</taxon>
    </lineage>
</organism>
<proteinExistence type="predicted"/>
<dbReference type="PANTHER" id="PTHR46033">
    <property type="entry name" value="PROTEIN MAIN-LIKE 2"/>
    <property type="match status" value="1"/>
</dbReference>
<comment type="caution">
    <text evidence="3">The sequence shown here is derived from an EMBL/GenBank/DDBJ whole genome shotgun (WGS) entry which is preliminary data.</text>
</comment>
<keyword evidence="4" id="KW-1185">Reference proteome</keyword>
<evidence type="ECO:0000313" key="3">
    <source>
        <dbReference type="EMBL" id="MQM16433.1"/>
    </source>
</evidence>
<dbReference type="EMBL" id="NMUH01007000">
    <property type="protein sequence ID" value="MQM16433.1"/>
    <property type="molecule type" value="Genomic_DNA"/>
</dbReference>
<evidence type="ECO:0000259" key="2">
    <source>
        <dbReference type="Pfam" id="PF10536"/>
    </source>
</evidence>
<dbReference type="InterPro" id="IPR019557">
    <property type="entry name" value="AminoTfrase-like_pln_mobile"/>
</dbReference>
<evidence type="ECO:0000313" key="4">
    <source>
        <dbReference type="Proteomes" id="UP000652761"/>
    </source>
</evidence>
<dbReference type="Proteomes" id="UP000652761">
    <property type="component" value="Unassembled WGS sequence"/>
</dbReference>
<dbReference type="PANTHER" id="PTHR46033:SF16">
    <property type="entry name" value="AMINOTRANSFERASE-LIKE PLANT MOBILE DOMAIN-CONTAINING PROTEIN"/>
    <property type="match status" value="1"/>
</dbReference>
<dbReference type="Pfam" id="PF10536">
    <property type="entry name" value="PMD"/>
    <property type="match status" value="1"/>
</dbReference>
<sequence>MSERVQLEQAILVGRDSMMGTCGFHYPSFPINYTAQAHFPDADQLGLFSSEPVGRVKELMLAQGLWEVHGLPKTGPTFTGRILLPSGSEFMSEGYDRSCFLDRILSKEAAGWYDRWSVISSHRFRFGATKWLMGILYHYHKLLDQVGLLHAIVAALYSYPCHSGLLQALVERFNRRFNTFGIANGETCLDLWALHRVSGLPISGQFYEEVCLNDLLRDQSTGSGSYVLSHSFRYLMKVWRDLARCGKGECLSASKGTVRVSCDAWLRFFYNGPFCFHKEFAGDSYNPADYLQLSVSLEDNVKYLYAPRGSGWNPRQLPNRTYLAAYLAYWLSTFVLPFGEEGNIRPEVIYPACSLASGVQLALAPATLANIFHGLGDLTVSPSPRDRSIVLPTHYLSAWAGLLLPELCHNISLENPSMPLLFMFRNRPEQVHQQQLSEARRRLSFVPSAGQSGLDLACCSRDSRPYAEESRGGRIYHLPHSSAPSASFRKEWLCCIRPSVLLFRKGGSLFMEPYFPHRFARNFGYDQAVPRNADFALLDMTYRGLDRHLVASSWWYFFIRRDPSQEFFIPEQRRDGRAFRERADVVKAAEGAYLSRAGASISSIASKFLRREFPELVGKVSTVGRRRARAQVTDPTERKPRVGALEPLVRPVGSSATSRGSGEPPLVYFWWRHFLLDCGYQVDTALSAFIPHDVSRAWERHLCHSIARVGPREFISWIENGTTLQHFWDVIAEAGKVVKVPFDQVVLPPPFSQAPTGYVPREASAGGDTVHQAVSIPSLQEIHSLLVPGPGGELPSFSDFAPGMLEGGTLPRALHCAMTVTSPAVLLVRSPLEEGEVLERTVGEDDGTDFCLRVDFFLLLTLVFAGTKGNISLDACGAEIVAEMMEMGPLVAIFPPVATQARGEDAPCGVMTASLLSGPNEPLTAAGGNMPQPPFAAASPVGLAPFPSHGILWPSEPQSIQMADNGGVLETLMGLTRSAMEESSPPCLERVWGFLYKNTLAYHLMGYPRDPWMAVVDAVWDEVKQRCQEATRLKIQELSAEIALAEQRFEALRSQRGGVVSRVETMRAGCAQWHADIIGIQRTIKEASKRLADRQAAYRALTEGAAEAEAAATALD</sequence>
<dbReference type="AlphaFoldDB" id="A0A843XAU9"/>
<feature type="coiled-coil region" evidence="1">
    <location>
        <begin position="1028"/>
        <end position="1055"/>
    </location>
</feature>
<gene>
    <name evidence="3" type="ORF">Taro_049389</name>
</gene>
<accession>A0A843XAU9</accession>
<reference evidence="3" key="1">
    <citation type="submission" date="2017-07" db="EMBL/GenBank/DDBJ databases">
        <title>Taro Niue Genome Assembly and Annotation.</title>
        <authorList>
            <person name="Atibalentja N."/>
            <person name="Keating K."/>
            <person name="Fields C.J."/>
        </authorList>
    </citation>
    <scope>NUCLEOTIDE SEQUENCE</scope>
    <source>
        <strain evidence="3">Niue_2</strain>
        <tissue evidence="3">Leaf</tissue>
    </source>
</reference>